<evidence type="ECO:0000313" key="5">
    <source>
        <dbReference type="Proteomes" id="UP000526501"/>
    </source>
</evidence>
<comment type="caution">
    <text evidence="4">The sequence shown here is derived from an EMBL/GenBank/DDBJ whole genome shotgun (WGS) entry which is preliminary data.</text>
</comment>
<dbReference type="EMBL" id="JACHVC010000012">
    <property type="protein sequence ID" value="MBC2607089.1"/>
    <property type="molecule type" value="Genomic_DNA"/>
</dbReference>
<reference evidence="4 5" key="1">
    <citation type="submission" date="2020-07" db="EMBL/GenBank/DDBJ databases">
        <authorList>
            <person name="Feng X."/>
        </authorList>
    </citation>
    <scope>NUCLEOTIDE SEQUENCE [LARGE SCALE GENOMIC DNA]</scope>
    <source>
        <strain evidence="4 5">JCM23202</strain>
    </source>
</reference>
<keyword evidence="5" id="KW-1185">Reference proteome</keyword>
<dbReference type="AlphaFoldDB" id="A0A7X1B806"/>
<dbReference type="Pfam" id="PF00497">
    <property type="entry name" value="SBP_bac_3"/>
    <property type="match status" value="1"/>
</dbReference>
<dbReference type="Proteomes" id="UP000526501">
    <property type="component" value="Unassembled WGS sequence"/>
</dbReference>
<organism evidence="4 5">
    <name type="scientific">Pelagicoccus albus</name>
    <dbReference type="NCBI Taxonomy" id="415222"/>
    <lineage>
        <taxon>Bacteria</taxon>
        <taxon>Pseudomonadati</taxon>
        <taxon>Verrucomicrobiota</taxon>
        <taxon>Opitutia</taxon>
        <taxon>Puniceicoccales</taxon>
        <taxon>Pelagicoccaceae</taxon>
        <taxon>Pelagicoccus</taxon>
    </lineage>
</organism>
<evidence type="ECO:0000256" key="2">
    <source>
        <dbReference type="SAM" id="SignalP"/>
    </source>
</evidence>
<name>A0A7X1B806_9BACT</name>
<keyword evidence="1 2" id="KW-0732">Signal</keyword>
<dbReference type="SUPFAM" id="SSF53850">
    <property type="entry name" value="Periplasmic binding protein-like II"/>
    <property type="match status" value="1"/>
</dbReference>
<evidence type="ECO:0000259" key="3">
    <source>
        <dbReference type="SMART" id="SM00062"/>
    </source>
</evidence>
<sequence>MTSRILLSIFLGLATLLAPVSADKETSRLDLILERGYLTVGTTGDFKPFTYLNPKTEEYEGIDIDAAKDIAAKLGVELHIEGTTWPTLVEGILEDRYDLAVGGITRTLSRQTQVYITEPYFQTGKCPLVREADVSKLSTIADLNQPSVRVGVNPGGTNERFVRQMLPQANVTVVEDNLSIPGKVLAGEFDVMITDNVEAMIFEKKLPGLAASHPSEPFTVEDFGYLLPRGDEAWLNWLNLYVHQANQKGYYRDWEEKWLELHSKPAEE</sequence>
<dbReference type="SMART" id="SM00062">
    <property type="entry name" value="PBPb"/>
    <property type="match status" value="1"/>
</dbReference>
<accession>A0A7X1B806</accession>
<dbReference type="PANTHER" id="PTHR35936:SF19">
    <property type="entry name" value="AMINO-ACID-BINDING PROTEIN YXEM-RELATED"/>
    <property type="match status" value="1"/>
</dbReference>
<dbReference type="Gene3D" id="3.40.190.10">
    <property type="entry name" value="Periplasmic binding protein-like II"/>
    <property type="match status" value="2"/>
</dbReference>
<feature type="domain" description="Solute-binding protein family 3/N-terminal" evidence="3">
    <location>
        <begin position="37"/>
        <end position="262"/>
    </location>
</feature>
<protein>
    <submittedName>
        <fullName evidence="4">Transporter substrate-binding domain-containing protein</fullName>
    </submittedName>
</protein>
<feature type="chain" id="PRO_5031113166" evidence="2">
    <location>
        <begin position="23"/>
        <end position="268"/>
    </location>
</feature>
<dbReference type="PANTHER" id="PTHR35936">
    <property type="entry name" value="MEMBRANE-BOUND LYTIC MUREIN TRANSGLYCOSYLASE F"/>
    <property type="match status" value="1"/>
</dbReference>
<evidence type="ECO:0000256" key="1">
    <source>
        <dbReference type="ARBA" id="ARBA00022729"/>
    </source>
</evidence>
<evidence type="ECO:0000313" key="4">
    <source>
        <dbReference type="EMBL" id="MBC2607089.1"/>
    </source>
</evidence>
<gene>
    <name evidence="4" type="ORF">H5P27_13630</name>
</gene>
<proteinExistence type="predicted"/>
<feature type="signal peptide" evidence="2">
    <location>
        <begin position="1"/>
        <end position="22"/>
    </location>
</feature>
<dbReference type="InterPro" id="IPR001638">
    <property type="entry name" value="Solute-binding_3/MltF_N"/>
</dbReference>
<dbReference type="RefSeq" id="WP_185660952.1">
    <property type="nucleotide sequence ID" value="NZ_CAWPOO010000012.1"/>
</dbReference>